<keyword evidence="7 10" id="KW-0472">Membrane</keyword>
<dbReference type="EC" id="2.4.1.227" evidence="10"/>
<dbReference type="InterPro" id="IPR006009">
    <property type="entry name" value="GlcNAc_MurG"/>
</dbReference>
<keyword evidence="8 10" id="KW-0131">Cell cycle</keyword>
<comment type="similarity">
    <text evidence="10">Belongs to the glycosyltransferase 28 family. MurG subfamily.</text>
</comment>
<keyword evidence="3 10" id="KW-0328">Glycosyltransferase</keyword>
<evidence type="ECO:0000256" key="2">
    <source>
        <dbReference type="ARBA" id="ARBA00022618"/>
    </source>
</evidence>
<feature type="transmembrane region" description="Helical" evidence="11">
    <location>
        <begin position="105"/>
        <end position="124"/>
    </location>
</feature>
<dbReference type="InterPro" id="IPR007235">
    <property type="entry name" value="Glyco_trans_28_C"/>
</dbReference>
<keyword evidence="4 10" id="KW-0808">Transferase</keyword>
<name>A0A1F8BC17_9BACT</name>
<dbReference type="EMBL" id="MGHF01000035">
    <property type="protein sequence ID" value="OGM61604.1"/>
    <property type="molecule type" value="Genomic_DNA"/>
</dbReference>
<dbReference type="Gene3D" id="3.40.50.2000">
    <property type="entry name" value="Glycogen Phosphorylase B"/>
    <property type="match status" value="2"/>
</dbReference>
<evidence type="ECO:0000259" key="12">
    <source>
        <dbReference type="Pfam" id="PF03033"/>
    </source>
</evidence>
<dbReference type="CDD" id="cd03785">
    <property type="entry name" value="GT28_MurG"/>
    <property type="match status" value="1"/>
</dbReference>
<feature type="transmembrane region" description="Helical" evidence="11">
    <location>
        <begin position="7"/>
        <end position="25"/>
    </location>
</feature>
<evidence type="ECO:0000256" key="6">
    <source>
        <dbReference type="ARBA" id="ARBA00022984"/>
    </source>
</evidence>
<evidence type="ECO:0000313" key="15">
    <source>
        <dbReference type="Proteomes" id="UP000177082"/>
    </source>
</evidence>
<comment type="subcellular location">
    <subcellularLocation>
        <location evidence="10">Cell membrane</location>
        <topology evidence="10">Peripheral membrane protein</topology>
        <orientation evidence="10">Cytoplasmic side</orientation>
    </subcellularLocation>
</comment>
<feature type="domain" description="Glycosyltransferase family 28 N-terminal" evidence="12">
    <location>
        <begin position="26"/>
        <end position="152"/>
    </location>
</feature>
<dbReference type="SUPFAM" id="SSF53756">
    <property type="entry name" value="UDP-Glycosyltransferase/glycogen phosphorylase"/>
    <property type="match status" value="1"/>
</dbReference>
<dbReference type="GO" id="GO:0005975">
    <property type="term" value="P:carbohydrate metabolic process"/>
    <property type="evidence" value="ECO:0007669"/>
    <property type="project" value="InterPro"/>
</dbReference>
<dbReference type="Pfam" id="PF04101">
    <property type="entry name" value="Glyco_tran_28_C"/>
    <property type="match status" value="1"/>
</dbReference>
<comment type="caution">
    <text evidence="14">The sequence shown here is derived from an EMBL/GenBank/DDBJ whole genome shotgun (WGS) entry which is preliminary data.</text>
</comment>
<keyword evidence="11" id="KW-1133">Transmembrane helix</keyword>
<protein>
    <recommendedName>
        <fullName evidence="10">UDP-N-acetylglucosamine--N-acetylmuramyl-(pentapeptide) pyrophosphoryl-undecaprenol N-acetylglucosamine transferase</fullName>
        <ecNumber evidence="10">2.4.1.227</ecNumber>
    </recommendedName>
    <alternativeName>
        <fullName evidence="10">Undecaprenyl-PP-MurNAc-pentapeptide-UDPGlcNAc GlcNAc transferase</fullName>
    </alternativeName>
</protein>
<feature type="binding site" evidence="10">
    <location>
        <position position="175"/>
    </location>
    <ligand>
        <name>UDP-N-acetyl-alpha-D-glucosamine</name>
        <dbReference type="ChEBI" id="CHEBI:57705"/>
    </ligand>
</feature>
<evidence type="ECO:0000256" key="3">
    <source>
        <dbReference type="ARBA" id="ARBA00022676"/>
    </source>
</evidence>
<keyword evidence="6 10" id="KW-0573">Peptidoglycan synthesis</keyword>
<reference evidence="14 15" key="1">
    <citation type="journal article" date="2016" name="Nat. Commun.">
        <title>Thousands of microbial genomes shed light on interconnected biogeochemical processes in an aquifer system.</title>
        <authorList>
            <person name="Anantharaman K."/>
            <person name="Brown C.T."/>
            <person name="Hug L.A."/>
            <person name="Sharon I."/>
            <person name="Castelle C.J."/>
            <person name="Probst A.J."/>
            <person name="Thomas B.C."/>
            <person name="Singh A."/>
            <person name="Wilkins M.J."/>
            <person name="Karaoz U."/>
            <person name="Brodie E.L."/>
            <person name="Williams K.H."/>
            <person name="Hubbard S.S."/>
            <person name="Banfield J.F."/>
        </authorList>
    </citation>
    <scope>NUCLEOTIDE SEQUENCE [LARGE SCALE GENOMIC DNA]</scope>
</reference>
<dbReference type="Proteomes" id="UP000177082">
    <property type="component" value="Unassembled WGS sequence"/>
</dbReference>
<comment type="caution">
    <text evidence="10">Lacks conserved residue(s) required for the propagation of feature annotation.</text>
</comment>
<dbReference type="GO" id="GO:0050511">
    <property type="term" value="F:undecaprenyldiphospho-muramoylpentapeptide beta-N-acetylglucosaminyltransferase activity"/>
    <property type="evidence" value="ECO:0007669"/>
    <property type="project" value="UniProtKB-UniRule"/>
</dbReference>
<gene>
    <name evidence="10" type="primary">murG</name>
    <name evidence="14" type="ORF">A2961_04050</name>
</gene>
<feature type="domain" description="Glycosyl transferase family 28 C-terminal" evidence="13">
    <location>
        <begin position="192"/>
        <end position="346"/>
    </location>
</feature>
<dbReference type="GO" id="GO:0051991">
    <property type="term" value="F:UDP-N-acetyl-D-glucosamine:N-acetylmuramoyl-L-alanyl-D-glutamyl-meso-2,6-diaminopimelyl-D-alanyl-D-alanine-diphosphoundecaprenol 4-beta-N-acetylglucosaminlytransferase activity"/>
    <property type="evidence" value="ECO:0007669"/>
    <property type="project" value="RHEA"/>
</dbReference>
<proteinExistence type="inferred from homology"/>
<feature type="transmembrane region" description="Helical" evidence="11">
    <location>
        <begin position="76"/>
        <end position="98"/>
    </location>
</feature>
<comment type="function">
    <text evidence="10">Cell wall formation. Catalyzes the transfer of a GlcNAc subunit on undecaprenyl-pyrophosphoryl-MurNAc-pentapeptide (lipid intermediate I) to form undecaprenyl-pyrophosphoryl-MurNAc-(pentapeptide)GlcNAc (lipid intermediate II).</text>
</comment>
<comment type="catalytic activity">
    <reaction evidence="10">
        <text>di-trans,octa-cis-undecaprenyl diphospho-N-acetyl-alpha-D-muramoyl-L-alanyl-D-glutamyl-meso-2,6-diaminopimeloyl-D-alanyl-D-alanine + UDP-N-acetyl-alpha-D-glucosamine = di-trans,octa-cis-undecaprenyl diphospho-[N-acetyl-alpha-D-glucosaminyl-(1-&gt;4)]-N-acetyl-alpha-D-muramoyl-L-alanyl-D-glutamyl-meso-2,6-diaminopimeloyl-D-alanyl-D-alanine + UDP + H(+)</text>
        <dbReference type="Rhea" id="RHEA:31227"/>
        <dbReference type="ChEBI" id="CHEBI:15378"/>
        <dbReference type="ChEBI" id="CHEBI:57705"/>
        <dbReference type="ChEBI" id="CHEBI:58223"/>
        <dbReference type="ChEBI" id="CHEBI:61387"/>
        <dbReference type="ChEBI" id="CHEBI:61388"/>
        <dbReference type="EC" id="2.4.1.227"/>
    </reaction>
</comment>
<evidence type="ECO:0000256" key="8">
    <source>
        <dbReference type="ARBA" id="ARBA00023306"/>
    </source>
</evidence>
<dbReference type="PANTHER" id="PTHR21015:SF27">
    <property type="entry name" value="UDP-N-ACETYLGLUCOSAMINE--N-ACETYLMURAMYL-(PENTAPEPTIDE) PYROPHOSPHORYL-UNDECAPRENOL N-ACETYLGLUCOSAMINE TRANSFERASE"/>
    <property type="match status" value="1"/>
</dbReference>
<feature type="binding site" evidence="10">
    <location>
        <position position="199"/>
    </location>
    <ligand>
        <name>UDP-N-acetyl-alpha-D-glucosamine</name>
        <dbReference type="ChEBI" id="CHEBI:57705"/>
    </ligand>
</feature>
<evidence type="ECO:0000256" key="10">
    <source>
        <dbReference type="HAMAP-Rule" id="MF_00033"/>
    </source>
</evidence>
<dbReference type="PANTHER" id="PTHR21015">
    <property type="entry name" value="UDP-N-ACETYLGLUCOSAMINE--N-ACETYLMURAMYL-(PENTAPEPTIDE) PYROPHOSPHORYL-UNDECAPRENOL N-ACETYLGLUCOSAMINE TRANSFERASE 1"/>
    <property type="match status" value="1"/>
</dbReference>
<dbReference type="Pfam" id="PF03033">
    <property type="entry name" value="Glyco_transf_28"/>
    <property type="match status" value="1"/>
</dbReference>
<evidence type="ECO:0000256" key="9">
    <source>
        <dbReference type="ARBA" id="ARBA00023316"/>
    </source>
</evidence>
<dbReference type="HAMAP" id="MF_00033">
    <property type="entry name" value="MurG"/>
    <property type="match status" value="1"/>
</dbReference>
<keyword evidence="11" id="KW-0812">Transmembrane</keyword>
<dbReference type="STRING" id="1802519.A2961_04050"/>
<keyword evidence="9 10" id="KW-0961">Cell wall biogenesis/degradation</keyword>
<evidence type="ECO:0000256" key="4">
    <source>
        <dbReference type="ARBA" id="ARBA00022679"/>
    </source>
</evidence>
<dbReference type="GO" id="GO:0008360">
    <property type="term" value="P:regulation of cell shape"/>
    <property type="evidence" value="ECO:0007669"/>
    <property type="project" value="UniProtKB-KW"/>
</dbReference>
<dbReference type="GO" id="GO:0009252">
    <property type="term" value="P:peptidoglycan biosynthetic process"/>
    <property type="evidence" value="ECO:0007669"/>
    <property type="project" value="UniProtKB-UniRule"/>
</dbReference>
<feature type="binding site" evidence="10">
    <location>
        <position position="300"/>
    </location>
    <ligand>
        <name>UDP-N-acetyl-alpha-D-glucosamine</name>
        <dbReference type="ChEBI" id="CHEBI:57705"/>
    </ligand>
</feature>
<sequence>MKKTKKILFTGSHGATTAISIIQMLKHSRKYDWQISWIGSKRSFEGAKINPFESKFLPKLGCRYYSINSGRVQMRFSIWTIPAILKIPLGFFESYLLIRKIKPDIVFSLGGSAGFLVSLCAFFARIPVFVHEQTSVAGRANLLTGKFAKKILISRENSRKFYPLDKTFLVGNPIRESIKNVPVKKNPGLPPVLLILGGSRGSKVINNNLKPKLQEILKNYKVIHQTGSIDYPAFLKLRLSLPTALKDKYEVFEFIKDMEGVYKASDIIISRAGANMVSEIMAVRRPSILIPIPWSYKNEQMINAQIAQKYGVTLILTQNSLTPAILLQKINEVFLKWQEMATKKAGQYIKLDVNANKLICDIIENSL</sequence>
<evidence type="ECO:0000259" key="13">
    <source>
        <dbReference type="Pfam" id="PF04101"/>
    </source>
</evidence>
<dbReference type="InterPro" id="IPR004276">
    <property type="entry name" value="GlycoTrans_28_N"/>
</dbReference>
<evidence type="ECO:0000256" key="5">
    <source>
        <dbReference type="ARBA" id="ARBA00022960"/>
    </source>
</evidence>
<dbReference type="AlphaFoldDB" id="A0A1F8BC17"/>
<dbReference type="GO" id="GO:0071555">
    <property type="term" value="P:cell wall organization"/>
    <property type="evidence" value="ECO:0007669"/>
    <property type="project" value="UniProtKB-KW"/>
</dbReference>
<accession>A0A1F8BC17</accession>
<comment type="pathway">
    <text evidence="10">Cell wall biogenesis; peptidoglycan biosynthesis.</text>
</comment>
<evidence type="ECO:0000313" key="14">
    <source>
        <dbReference type="EMBL" id="OGM61604.1"/>
    </source>
</evidence>
<dbReference type="UniPathway" id="UPA00219"/>
<keyword evidence="2 10" id="KW-0132">Cell division</keyword>
<evidence type="ECO:0000256" key="7">
    <source>
        <dbReference type="ARBA" id="ARBA00023136"/>
    </source>
</evidence>
<keyword evidence="1 10" id="KW-1003">Cell membrane</keyword>
<dbReference type="GO" id="GO:0005886">
    <property type="term" value="C:plasma membrane"/>
    <property type="evidence" value="ECO:0007669"/>
    <property type="project" value="UniProtKB-SubCell"/>
</dbReference>
<evidence type="ECO:0000256" key="11">
    <source>
        <dbReference type="SAM" id="Phobius"/>
    </source>
</evidence>
<feature type="binding site" evidence="10">
    <location>
        <position position="255"/>
    </location>
    <ligand>
        <name>UDP-N-acetyl-alpha-D-glucosamine</name>
        <dbReference type="ChEBI" id="CHEBI:57705"/>
    </ligand>
</feature>
<dbReference type="GO" id="GO:0051301">
    <property type="term" value="P:cell division"/>
    <property type="evidence" value="ECO:0007669"/>
    <property type="project" value="UniProtKB-KW"/>
</dbReference>
<evidence type="ECO:0000256" key="1">
    <source>
        <dbReference type="ARBA" id="ARBA00022475"/>
    </source>
</evidence>
<keyword evidence="5 10" id="KW-0133">Cell shape</keyword>
<organism evidence="14 15">
    <name type="scientific">Candidatus Woesebacteria bacterium RIFCSPLOWO2_01_FULL_39_21</name>
    <dbReference type="NCBI Taxonomy" id="1802519"/>
    <lineage>
        <taxon>Bacteria</taxon>
        <taxon>Candidatus Woeseibacteriota</taxon>
    </lineage>
</organism>